<accession>A0A147K7T2</accession>
<gene>
    <name evidence="2" type="ORF">Q75_09435</name>
</gene>
<feature type="transmembrane region" description="Helical" evidence="1">
    <location>
        <begin position="62"/>
        <end position="80"/>
    </location>
</feature>
<comment type="caution">
    <text evidence="2">The sequence shown here is derived from an EMBL/GenBank/DDBJ whole genome shotgun (WGS) entry which is preliminary data.</text>
</comment>
<dbReference type="PATRIC" id="fig|1150625.3.peg.2005"/>
<protein>
    <submittedName>
        <fullName evidence="2">Uncharacterized protein</fullName>
    </submittedName>
</protein>
<reference evidence="2 3" key="1">
    <citation type="journal article" date="2016" name="Front. Microbiol.">
        <title>Microevolution Analysis of Bacillus coahuilensis Unveils Differences in Phosphorus Acquisition Strategies and Their Regulation.</title>
        <authorList>
            <person name="Gomez-Lunar Z."/>
            <person name="Hernandez-Gonzalez I."/>
            <person name="Rodriguez-Torres M.D."/>
            <person name="Souza V."/>
            <person name="Olmedo-Alvarez G."/>
        </authorList>
    </citation>
    <scope>NUCLEOTIDE SEQUENCE [LARGE SCALE GENOMIC DNA]</scope>
    <source>
        <strain evidence="3">p1.1.43</strain>
    </source>
</reference>
<sequence>MDIFEQEFIIFVTMLFLVTLYEVYNYIKESDQNGVIKSDPMDTIYYVPLTFIPTLFGAPKEFIGMLLLVVFSTLVYQIFLRGNKVKVKGTTKENVLRAIHKWKEKRGYDLQMNYEDSGDNYTLLLNREQIHIKIKNYAARGEHKDVELYYKDRSDKGTYVEFIDDLRLILEKDINTNWLRKKERRDLFFSIGSTLIAIVGIITFFDT</sequence>
<evidence type="ECO:0000313" key="3">
    <source>
        <dbReference type="Proteomes" id="UP000074108"/>
    </source>
</evidence>
<organism evidence="2 3">
    <name type="scientific">Bacillus coahuilensis p1.1.43</name>
    <dbReference type="NCBI Taxonomy" id="1150625"/>
    <lineage>
        <taxon>Bacteria</taxon>
        <taxon>Bacillati</taxon>
        <taxon>Bacillota</taxon>
        <taxon>Bacilli</taxon>
        <taxon>Bacillales</taxon>
        <taxon>Bacillaceae</taxon>
        <taxon>Bacillus</taxon>
    </lineage>
</organism>
<evidence type="ECO:0000256" key="1">
    <source>
        <dbReference type="SAM" id="Phobius"/>
    </source>
</evidence>
<dbReference type="AlphaFoldDB" id="A0A147K7T2"/>
<keyword evidence="1" id="KW-0812">Transmembrane</keyword>
<name>A0A147K7T2_9BACI</name>
<dbReference type="Proteomes" id="UP000074108">
    <property type="component" value="Unassembled WGS sequence"/>
</dbReference>
<feature type="transmembrane region" description="Helical" evidence="1">
    <location>
        <begin position="187"/>
        <end position="205"/>
    </location>
</feature>
<proteinExistence type="predicted"/>
<keyword evidence="3" id="KW-1185">Reference proteome</keyword>
<keyword evidence="1" id="KW-0472">Membrane</keyword>
<keyword evidence="1" id="KW-1133">Transmembrane helix</keyword>
<dbReference type="RefSeq" id="WP_059351204.1">
    <property type="nucleotide sequence ID" value="NZ_LDYG01000030.1"/>
</dbReference>
<dbReference type="EMBL" id="LDYG01000030">
    <property type="protein sequence ID" value="KUP06148.1"/>
    <property type="molecule type" value="Genomic_DNA"/>
</dbReference>
<dbReference type="STRING" id="1150625.Q75_09435"/>
<evidence type="ECO:0000313" key="2">
    <source>
        <dbReference type="EMBL" id="KUP06148.1"/>
    </source>
</evidence>
<feature type="transmembrane region" description="Helical" evidence="1">
    <location>
        <begin position="7"/>
        <end position="27"/>
    </location>
</feature>